<evidence type="ECO:0000256" key="1">
    <source>
        <dbReference type="ARBA" id="ARBA00007689"/>
    </source>
</evidence>
<evidence type="ECO:0000313" key="4">
    <source>
        <dbReference type="Proteomes" id="UP000242502"/>
    </source>
</evidence>
<dbReference type="EMBL" id="MDLC01000020">
    <property type="protein sequence ID" value="ODS23788.1"/>
    <property type="molecule type" value="Genomic_DNA"/>
</dbReference>
<evidence type="ECO:0000313" key="3">
    <source>
        <dbReference type="EMBL" id="ODS23788.1"/>
    </source>
</evidence>
<dbReference type="PANTHER" id="PTHR35174:SF3">
    <property type="entry name" value="BLL7171 PROTEIN"/>
    <property type="match status" value="1"/>
</dbReference>
<organism evidence="3 4">
    <name type="scientific">Candidatus Endobugula sertula</name>
    <name type="common">Bugula neritina bacterial symbiont</name>
    <dbReference type="NCBI Taxonomy" id="62101"/>
    <lineage>
        <taxon>Bacteria</taxon>
        <taxon>Pseudomonadati</taxon>
        <taxon>Pseudomonadota</taxon>
        <taxon>Gammaproteobacteria</taxon>
        <taxon>Cellvibrionales</taxon>
        <taxon>Cellvibrionaceae</taxon>
        <taxon>Candidatus Endobugula</taxon>
    </lineage>
</organism>
<proteinExistence type="inferred from homology"/>
<dbReference type="Gene3D" id="3.30.70.1060">
    <property type="entry name" value="Dimeric alpha+beta barrel"/>
    <property type="match status" value="1"/>
</dbReference>
<gene>
    <name evidence="3" type="ORF">AB835_06915</name>
</gene>
<sequence length="117" mass="13511">MKFVALIYRPQGALDDISREEMNELHLGHEKLQDASRGDGIFVLFNRLHHPDLAAIISQNEGQYQVTDGPFTKIQEVLWGYYLFECDNLEHAIRYAKRIPMTEGSKIEVRPVASYMD</sequence>
<dbReference type="SUPFAM" id="SSF54909">
    <property type="entry name" value="Dimeric alpha+beta barrel"/>
    <property type="match status" value="1"/>
</dbReference>
<dbReference type="InterPro" id="IPR011008">
    <property type="entry name" value="Dimeric_a/b-barrel"/>
</dbReference>
<dbReference type="PANTHER" id="PTHR35174">
    <property type="entry name" value="BLL7171 PROTEIN-RELATED"/>
    <property type="match status" value="1"/>
</dbReference>
<name>A0A1D2QQC4_9GAMM</name>
<feature type="domain" description="YCII-related" evidence="2">
    <location>
        <begin position="1"/>
        <end position="113"/>
    </location>
</feature>
<accession>A0A1D2QQC4</accession>
<dbReference type="Proteomes" id="UP000242502">
    <property type="component" value="Unassembled WGS sequence"/>
</dbReference>
<evidence type="ECO:0000259" key="2">
    <source>
        <dbReference type="Pfam" id="PF03795"/>
    </source>
</evidence>
<comment type="similarity">
    <text evidence="1">Belongs to the YciI family.</text>
</comment>
<dbReference type="STRING" id="62101.AB835_06915"/>
<protein>
    <recommendedName>
        <fullName evidence="2">YCII-related domain-containing protein</fullName>
    </recommendedName>
</protein>
<comment type="caution">
    <text evidence="3">The sequence shown here is derived from an EMBL/GenBank/DDBJ whole genome shotgun (WGS) entry which is preliminary data.</text>
</comment>
<dbReference type="InterPro" id="IPR005545">
    <property type="entry name" value="YCII"/>
</dbReference>
<dbReference type="Pfam" id="PF03795">
    <property type="entry name" value="YCII"/>
    <property type="match status" value="1"/>
</dbReference>
<dbReference type="AlphaFoldDB" id="A0A1D2QQC4"/>
<reference evidence="3 4" key="1">
    <citation type="journal article" date="2016" name="Appl. Environ. Microbiol.">
        <title>Lack of Overt Genome Reduction in the Bryostatin-Producing Bryozoan Symbiont "Candidatus Endobugula sertula".</title>
        <authorList>
            <person name="Miller I.J."/>
            <person name="Vanee N."/>
            <person name="Fong S.S."/>
            <person name="Lim-Fong G.E."/>
            <person name="Kwan J.C."/>
        </authorList>
    </citation>
    <scope>NUCLEOTIDE SEQUENCE [LARGE SCALE GENOMIC DNA]</scope>
    <source>
        <strain evidence="3">AB1-4</strain>
    </source>
</reference>